<dbReference type="AlphaFoldDB" id="A0A067K302"/>
<feature type="region of interest" description="Disordered" evidence="1">
    <location>
        <begin position="240"/>
        <end position="264"/>
    </location>
</feature>
<accession>A0A067K302</accession>
<feature type="compositionally biased region" description="Low complexity" evidence="1">
    <location>
        <begin position="58"/>
        <end position="81"/>
    </location>
</feature>
<feature type="compositionally biased region" description="Low complexity" evidence="1">
    <location>
        <begin position="23"/>
        <end position="49"/>
    </location>
</feature>
<feature type="compositionally biased region" description="Low complexity" evidence="1">
    <location>
        <begin position="243"/>
        <end position="264"/>
    </location>
</feature>
<evidence type="ECO:0000256" key="1">
    <source>
        <dbReference type="SAM" id="MobiDB-lite"/>
    </source>
</evidence>
<protein>
    <submittedName>
        <fullName evidence="2">Uncharacterized protein</fullName>
    </submittedName>
</protein>
<dbReference type="Proteomes" id="UP000027138">
    <property type="component" value="Unassembled WGS sequence"/>
</dbReference>
<keyword evidence="3" id="KW-1185">Reference proteome</keyword>
<sequence>MARGRAVDSNVSDSGPREGRGRGSSTRGQRVTISLPSSGTSRASSSAQPPVSPPLPSIPSSSTRPVESSPASQSPIAPASSEPRNNLSLVARQSILYGKGYYGYAKSGLGEIVSSTDAKKQKKAAVRVSGDMGGLAEGLGRSCIQDKAEKYVCEPTPMGVFTYTHTKDHDENTFVDRRALGVNPDYSAEEISALRAHIDVQERQLAKLRAHVMRMFGHHGAGTSSYDPPSVIDPHVSTALHQPLSSPLDPDTTDTTTHPAADTTINPVDTTLDCLEDRHHRFDFRPF</sequence>
<evidence type="ECO:0000313" key="2">
    <source>
        <dbReference type="EMBL" id="KDP30512.1"/>
    </source>
</evidence>
<evidence type="ECO:0000313" key="3">
    <source>
        <dbReference type="Proteomes" id="UP000027138"/>
    </source>
</evidence>
<dbReference type="EMBL" id="KK914673">
    <property type="protein sequence ID" value="KDP30512.1"/>
    <property type="molecule type" value="Genomic_DNA"/>
</dbReference>
<reference evidence="2 3" key="1">
    <citation type="journal article" date="2014" name="PLoS ONE">
        <title>Global Analysis of Gene Expression Profiles in Physic Nut (Jatropha curcas L.) Seedlings Exposed to Salt Stress.</title>
        <authorList>
            <person name="Zhang L."/>
            <person name="Zhang C."/>
            <person name="Wu P."/>
            <person name="Chen Y."/>
            <person name="Li M."/>
            <person name="Jiang H."/>
            <person name="Wu G."/>
        </authorList>
    </citation>
    <scope>NUCLEOTIDE SEQUENCE [LARGE SCALE GENOMIC DNA]</scope>
    <source>
        <strain evidence="3">cv. GZQX0401</strain>
        <tissue evidence="2">Young leaves</tissue>
    </source>
</reference>
<feature type="region of interest" description="Disordered" evidence="1">
    <location>
        <begin position="1"/>
        <end position="83"/>
    </location>
</feature>
<proteinExistence type="predicted"/>
<organism evidence="2 3">
    <name type="scientific">Jatropha curcas</name>
    <name type="common">Barbados nut</name>
    <dbReference type="NCBI Taxonomy" id="180498"/>
    <lineage>
        <taxon>Eukaryota</taxon>
        <taxon>Viridiplantae</taxon>
        <taxon>Streptophyta</taxon>
        <taxon>Embryophyta</taxon>
        <taxon>Tracheophyta</taxon>
        <taxon>Spermatophyta</taxon>
        <taxon>Magnoliopsida</taxon>
        <taxon>eudicotyledons</taxon>
        <taxon>Gunneridae</taxon>
        <taxon>Pentapetalae</taxon>
        <taxon>rosids</taxon>
        <taxon>fabids</taxon>
        <taxon>Malpighiales</taxon>
        <taxon>Euphorbiaceae</taxon>
        <taxon>Crotonoideae</taxon>
        <taxon>Jatropheae</taxon>
        <taxon>Jatropha</taxon>
    </lineage>
</organism>
<gene>
    <name evidence="2" type="ORF">JCGZ_17132</name>
</gene>
<name>A0A067K302_JATCU</name>